<dbReference type="InterPro" id="IPR051466">
    <property type="entry name" value="D-amino_acid_metab_enzyme"/>
</dbReference>
<feature type="domain" description="D-serine dehydratase-like" evidence="3">
    <location>
        <begin position="255"/>
        <end position="361"/>
    </location>
</feature>
<dbReference type="PANTHER" id="PTHR28004:SF2">
    <property type="entry name" value="D-SERINE DEHYDRATASE"/>
    <property type="match status" value="1"/>
</dbReference>
<dbReference type="GO" id="GO:0036088">
    <property type="term" value="P:D-serine catabolic process"/>
    <property type="evidence" value="ECO:0007669"/>
    <property type="project" value="TreeGrafter"/>
</dbReference>
<dbReference type="InterPro" id="IPR026956">
    <property type="entry name" value="D-ser_dehydrat-like_dom"/>
</dbReference>
<evidence type="ECO:0000313" key="5">
    <source>
        <dbReference type="Proteomes" id="UP001359886"/>
    </source>
</evidence>
<dbReference type="Gene3D" id="3.20.20.10">
    <property type="entry name" value="Alanine racemase"/>
    <property type="match status" value="1"/>
</dbReference>
<protein>
    <submittedName>
        <fullName evidence="4">Alanine racemase</fullName>
        <ecNumber evidence="4">5.1.1.1</ecNumber>
    </submittedName>
</protein>
<dbReference type="InterPro" id="IPR001608">
    <property type="entry name" value="Ala_racemase_N"/>
</dbReference>
<dbReference type="GO" id="GO:0008784">
    <property type="term" value="F:alanine racemase activity"/>
    <property type="evidence" value="ECO:0007669"/>
    <property type="project" value="UniProtKB-EC"/>
</dbReference>
<dbReference type="EMBL" id="JAZHOG010000001">
    <property type="protein sequence ID" value="MEJ8566473.1"/>
    <property type="molecule type" value="Genomic_DNA"/>
</dbReference>
<dbReference type="PANTHER" id="PTHR28004">
    <property type="entry name" value="ZGC:162816-RELATED"/>
    <property type="match status" value="1"/>
</dbReference>
<dbReference type="SMART" id="SM01119">
    <property type="entry name" value="D-ser_dehydrat"/>
    <property type="match status" value="1"/>
</dbReference>
<sequence length="377" mass="40572">MTLNDLETPALVLDLDRLEANLDGMVQSLQPHGVALRPHLKTAKSATVARLTRDRGARGIAVATLKEAEYFLENGFTDIQYPVCIVPSKFDRAARLIRNGAQLEVIVDSLEVARSLARYAADQRVAFRVYLEVDCGEHRTGFSAADPAFVGAGETLRDGSHTDLRGVLTHAGHAYSCTDPHGVRAVADEERQAAVIAANVLRTAGLPCPEVSIGSTPTARFGESFEGVTEVRAGVFLFGDLFQAGLGTCGHDDIAVSVLASTISRHPEEHRLVIDAGGLALSKDRSRVESAPDSGYGRILRIDGTALAPTAHVAEVHQEHGEISTRGIPELQDAPIGSRLRILPNHACMTAAMYDRYHVVRGTGTEILAEWDKTTGW</sequence>
<keyword evidence="4" id="KW-0413">Isomerase</keyword>
<dbReference type="Proteomes" id="UP001359886">
    <property type="component" value="Unassembled WGS sequence"/>
</dbReference>
<dbReference type="InterPro" id="IPR029066">
    <property type="entry name" value="PLP-binding_barrel"/>
</dbReference>
<proteinExistence type="inferred from homology"/>
<keyword evidence="5" id="KW-1185">Reference proteome</keyword>
<dbReference type="Pfam" id="PF14031">
    <property type="entry name" value="D-ser_dehydrat"/>
    <property type="match status" value="1"/>
</dbReference>
<organism evidence="4 5">
    <name type="scientific">Elongatibacter sediminis</name>
    <dbReference type="NCBI Taxonomy" id="3119006"/>
    <lineage>
        <taxon>Bacteria</taxon>
        <taxon>Pseudomonadati</taxon>
        <taxon>Pseudomonadota</taxon>
        <taxon>Gammaproteobacteria</taxon>
        <taxon>Chromatiales</taxon>
        <taxon>Wenzhouxiangellaceae</taxon>
        <taxon>Elongatibacter</taxon>
    </lineage>
</organism>
<evidence type="ECO:0000256" key="1">
    <source>
        <dbReference type="ARBA" id="ARBA00005323"/>
    </source>
</evidence>
<reference evidence="4 5" key="1">
    <citation type="submission" date="2024-02" db="EMBL/GenBank/DDBJ databases">
        <title>A novel Wenzhouxiangellaceae bacterium, isolated from coastal sediments.</title>
        <authorList>
            <person name="Du Z.-J."/>
            <person name="Ye Y.-Q."/>
            <person name="Zhang X.-Y."/>
        </authorList>
    </citation>
    <scope>NUCLEOTIDE SEQUENCE [LARGE SCALE GENOMIC DNA]</scope>
    <source>
        <strain evidence="4 5">CH-27</strain>
    </source>
</reference>
<comment type="similarity">
    <text evidence="1">Belongs to the DSD1 family.</text>
</comment>
<dbReference type="Pfam" id="PF01168">
    <property type="entry name" value="Ala_racemase_N"/>
    <property type="match status" value="1"/>
</dbReference>
<dbReference type="RefSeq" id="WP_354693791.1">
    <property type="nucleotide sequence ID" value="NZ_JAZHOG010000001.1"/>
</dbReference>
<comment type="caution">
    <text evidence="4">The sequence shown here is derived from an EMBL/GenBank/DDBJ whole genome shotgun (WGS) entry which is preliminary data.</text>
</comment>
<dbReference type="SUPFAM" id="SSF51419">
    <property type="entry name" value="PLP-binding barrel"/>
    <property type="match status" value="1"/>
</dbReference>
<dbReference type="GO" id="GO:0008721">
    <property type="term" value="F:D-serine ammonia-lyase activity"/>
    <property type="evidence" value="ECO:0007669"/>
    <property type="project" value="TreeGrafter"/>
</dbReference>
<gene>
    <name evidence="4" type="ORF">V3330_02440</name>
</gene>
<dbReference type="InterPro" id="IPR042208">
    <property type="entry name" value="D-ser_dehydrat-like_sf"/>
</dbReference>
<dbReference type="EC" id="5.1.1.1" evidence="4"/>
<evidence type="ECO:0000259" key="3">
    <source>
        <dbReference type="SMART" id="SM01119"/>
    </source>
</evidence>
<dbReference type="AlphaFoldDB" id="A0AAW9RCH2"/>
<name>A0AAW9RCH2_9GAMM</name>
<dbReference type="Gene3D" id="2.40.37.20">
    <property type="entry name" value="D-serine dehydratase-like domain"/>
    <property type="match status" value="1"/>
</dbReference>
<evidence type="ECO:0000256" key="2">
    <source>
        <dbReference type="ARBA" id="ARBA00023239"/>
    </source>
</evidence>
<evidence type="ECO:0000313" key="4">
    <source>
        <dbReference type="EMBL" id="MEJ8566473.1"/>
    </source>
</evidence>
<accession>A0AAW9RCH2</accession>
<keyword evidence="2" id="KW-0456">Lyase</keyword>